<keyword evidence="13" id="KW-1185">Reference proteome</keyword>
<dbReference type="SUPFAM" id="SSF47384">
    <property type="entry name" value="Homodimeric domain of signal transducing histidine kinase"/>
    <property type="match status" value="1"/>
</dbReference>
<evidence type="ECO:0000259" key="9">
    <source>
        <dbReference type="PROSITE" id="PS50110"/>
    </source>
</evidence>
<dbReference type="InterPro" id="IPR050736">
    <property type="entry name" value="Sensor_HK_Regulatory"/>
</dbReference>
<dbReference type="EC" id="2.7.13.3" evidence="2"/>
<evidence type="ECO:0000313" key="13">
    <source>
        <dbReference type="Proteomes" id="UP000011575"/>
    </source>
</evidence>
<feature type="domain" description="PAS" evidence="10">
    <location>
        <begin position="152"/>
        <end position="210"/>
    </location>
</feature>
<dbReference type="InterPro" id="IPR036097">
    <property type="entry name" value="HisK_dim/P_sf"/>
</dbReference>
<evidence type="ECO:0000256" key="6">
    <source>
        <dbReference type="ARBA" id="ARBA00023012"/>
    </source>
</evidence>
<dbReference type="InterPro" id="IPR005467">
    <property type="entry name" value="His_kinase_dom"/>
</dbReference>
<evidence type="ECO:0000259" key="8">
    <source>
        <dbReference type="PROSITE" id="PS50109"/>
    </source>
</evidence>
<dbReference type="InterPro" id="IPR036890">
    <property type="entry name" value="HATPase_C_sf"/>
</dbReference>
<accession>M0PGA9</accession>
<dbReference type="CDD" id="cd00156">
    <property type="entry name" value="REC"/>
    <property type="match status" value="1"/>
</dbReference>
<dbReference type="Gene3D" id="1.10.287.130">
    <property type="match status" value="1"/>
</dbReference>
<dbReference type="CDD" id="cd00130">
    <property type="entry name" value="PAS"/>
    <property type="match status" value="1"/>
</dbReference>
<evidence type="ECO:0000259" key="10">
    <source>
        <dbReference type="PROSITE" id="PS50112"/>
    </source>
</evidence>
<evidence type="ECO:0000256" key="7">
    <source>
        <dbReference type="PROSITE-ProRule" id="PRU00169"/>
    </source>
</evidence>
<dbReference type="SUPFAM" id="SSF55874">
    <property type="entry name" value="ATPase domain of HSP90 chaperone/DNA topoisomerase II/histidine kinase"/>
    <property type="match status" value="1"/>
</dbReference>
<keyword evidence="4" id="KW-0808">Transferase</keyword>
<evidence type="ECO:0000256" key="1">
    <source>
        <dbReference type="ARBA" id="ARBA00000085"/>
    </source>
</evidence>
<dbReference type="SUPFAM" id="SSF52172">
    <property type="entry name" value="CheY-like"/>
    <property type="match status" value="1"/>
</dbReference>
<protein>
    <recommendedName>
        <fullName evidence="2">histidine kinase</fullName>
        <ecNumber evidence="2">2.7.13.3</ecNumber>
    </recommendedName>
</protein>
<name>M0PGA9_9EURY</name>
<comment type="caution">
    <text evidence="12">The sequence shown here is derived from an EMBL/GenBank/DDBJ whole genome shotgun (WGS) entry which is preliminary data.</text>
</comment>
<keyword evidence="3 7" id="KW-0597">Phosphoprotein</keyword>
<dbReference type="InterPro" id="IPR004358">
    <property type="entry name" value="Sig_transdc_His_kin-like_C"/>
</dbReference>
<dbReference type="InterPro" id="IPR035965">
    <property type="entry name" value="PAS-like_dom_sf"/>
</dbReference>
<dbReference type="InterPro" id="IPR003661">
    <property type="entry name" value="HisK_dim/P_dom"/>
</dbReference>
<sequence>MIGQERARSAADATTIPDTVSVLLVDDEPGFADTAASVIEKRDDRFDVTPATDAASAFGALETDAFDCIVSDYEMPGTDGLEFLRRVRDRYGDVPFVLFTGRGSETLAGDAIAADVDAYLPKHAVDDPYEALASRVSEVVSDAAVDRRLEHTAARLEALYDRSPDMIDIHDADGRIVDANRVLATELGYDREEIIGMNVWDIDEELAPEEAAETWRGLATDETLRLETTFRRADGTSIPVEVHVRRVDVQGRDRFLASSHDISERKAYQRRIERENERLDEFASIVSHDLRNPLNVLSGYLRLARETGTDSYFDRCERALDDIEGLIEDVLTLARQGDAVDSPEPVAFGALVEAYGRDVVESIEREGAEGDEAAEGEVAADGEAAADGEGIDVIVEADGDVLADPGRLKRLVENLVRNAAEHGGDRVVVGDLDDGFYLADDGPGIPTDRRADVFESGYTTSGTGTGFGLAIVERIAEAHGWEVALTEGEAGGARFEFTGVERP</sequence>
<evidence type="ECO:0000313" key="12">
    <source>
        <dbReference type="EMBL" id="EMA69122.1"/>
    </source>
</evidence>
<dbReference type="InterPro" id="IPR003594">
    <property type="entry name" value="HATPase_dom"/>
</dbReference>
<proteinExistence type="predicted"/>
<dbReference type="GO" id="GO:0000155">
    <property type="term" value="F:phosphorelay sensor kinase activity"/>
    <property type="evidence" value="ECO:0007669"/>
    <property type="project" value="InterPro"/>
</dbReference>
<dbReference type="PROSITE" id="PS50112">
    <property type="entry name" value="PAS"/>
    <property type="match status" value="1"/>
</dbReference>
<dbReference type="PROSITE" id="PS50110">
    <property type="entry name" value="RESPONSE_REGULATORY"/>
    <property type="match status" value="1"/>
</dbReference>
<keyword evidence="6" id="KW-0902">Two-component regulatory system</keyword>
<dbReference type="CDD" id="cd00082">
    <property type="entry name" value="HisKA"/>
    <property type="match status" value="1"/>
</dbReference>
<dbReference type="InterPro" id="IPR001789">
    <property type="entry name" value="Sig_transdc_resp-reg_receiver"/>
</dbReference>
<dbReference type="SMART" id="SM00448">
    <property type="entry name" value="REC"/>
    <property type="match status" value="1"/>
</dbReference>
<dbReference type="AlphaFoldDB" id="M0PGA9"/>
<dbReference type="EMBL" id="AOJI01000017">
    <property type="protein sequence ID" value="EMA69122.1"/>
    <property type="molecule type" value="Genomic_DNA"/>
</dbReference>
<dbReference type="PRINTS" id="PR00344">
    <property type="entry name" value="BCTRLSENSOR"/>
</dbReference>
<evidence type="ECO:0000256" key="3">
    <source>
        <dbReference type="ARBA" id="ARBA00022553"/>
    </source>
</evidence>
<dbReference type="RefSeq" id="WP_007999428.1">
    <property type="nucleotide sequence ID" value="NZ_AOJI01000017.1"/>
</dbReference>
<evidence type="ECO:0000259" key="11">
    <source>
        <dbReference type="PROSITE" id="PS50113"/>
    </source>
</evidence>
<dbReference type="NCBIfam" id="TIGR00229">
    <property type="entry name" value="sensory_box"/>
    <property type="match status" value="1"/>
</dbReference>
<dbReference type="Pfam" id="PF13426">
    <property type="entry name" value="PAS_9"/>
    <property type="match status" value="1"/>
</dbReference>
<feature type="domain" description="PAC" evidence="11">
    <location>
        <begin position="224"/>
        <end position="274"/>
    </location>
</feature>
<dbReference type="Gene3D" id="3.40.50.2300">
    <property type="match status" value="1"/>
</dbReference>
<dbReference type="InterPro" id="IPR011006">
    <property type="entry name" value="CheY-like_superfamily"/>
</dbReference>
<dbReference type="PROSITE" id="PS50113">
    <property type="entry name" value="PAC"/>
    <property type="match status" value="1"/>
</dbReference>
<dbReference type="CDD" id="cd00075">
    <property type="entry name" value="HATPase"/>
    <property type="match status" value="1"/>
</dbReference>
<dbReference type="Pfam" id="PF00512">
    <property type="entry name" value="HisKA"/>
    <property type="match status" value="1"/>
</dbReference>
<dbReference type="PATRIC" id="fig|1230454.4.peg.1178"/>
<feature type="domain" description="Response regulatory" evidence="9">
    <location>
        <begin position="21"/>
        <end position="137"/>
    </location>
</feature>
<dbReference type="SMART" id="SM00388">
    <property type="entry name" value="HisKA"/>
    <property type="match status" value="1"/>
</dbReference>
<dbReference type="SMART" id="SM00387">
    <property type="entry name" value="HATPase_c"/>
    <property type="match status" value="1"/>
</dbReference>
<dbReference type="SUPFAM" id="SSF55785">
    <property type="entry name" value="PYP-like sensor domain (PAS domain)"/>
    <property type="match status" value="1"/>
</dbReference>
<dbReference type="Pfam" id="PF00072">
    <property type="entry name" value="Response_reg"/>
    <property type="match status" value="1"/>
</dbReference>
<feature type="domain" description="Histidine kinase" evidence="8">
    <location>
        <begin position="285"/>
        <end position="498"/>
    </location>
</feature>
<dbReference type="OrthoDB" id="8127at2157"/>
<dbReference type="InterPro" id="IPR000014">
    <property type="entry name" value="PAS"/>
</dbReference>
<dbReference type="STRING" id="1230454.C461_05807"/>
<organism evidence="12 13">
    <name type="scientific">Halorubrum aidingense JCM 13560</name>
    <dbReference type="NCBI Taxonomy" id="1230454"/>
    <lineage>
        <taxon>Archaea</taxon>
        <taxon>Methanobacteriati</taxon>
        <taxon>Methanobacteriota</taxon>
        <taxon>Stenosarchaea group</taxon>
        <taxon>Halobacteria</taxon>
        <taxon>Halobacteriales</taxon>
        <taxon>Haloferacaceae</taxon>
        <taxon>Halorubrum</taxon>
    </lineage>
</organism>
<feature type="modified residue" description="4-aspartylphosphate" evidence="7">
    <location>
        <position position="72"/>
    </location>
</feature>
<dbReference type="PANTHER" id="PTHR43711:SF1">
    <property type="entry name" value="HISTIDINE KINASE 1"/>
    <property type="match status" value="1"/>
</dbReference>
<reference evidence="12 13" key="1">
    <citation type="journal article" date="2014" name="PLoS Genet.">
        <title>Phylogenetically driven sequencing of extremely halophilic archaea reveals strategies for static and dynamic osmo-response.</title>
        <authorList>
            <person name="Becker E.A."/>
            <person name="Seitzer P.M."/>
            <person name="Tritt A."/>
            <person name="Larsen D."/>
            <person name="Krusor M."/>
            <person name="Yao A.I."/>
            <person name="Wu D."/>
            <person name="Madern D."/>
            <person name="Eisen J.A."/>
            <person name="Darling A.E."/>
            <person name="Facciotti M.T."/>
        </authorList>
    </citation>
    <scope>NUCLEOTIDE SEQUENCE [LARGE SCALE GENOMIC DNA]</scope>
    <source>
        <strain evidence="12 13">JCM 13560</strain>
    </source>
</reference>
<evidence type="ECO:0000256" key="5">
    <source>
        <dbReference type="ARBA" id="ARBA00022777"/>
    </source>
</evidence>
<keyword evidence="5 12" id="KW-0418">Kinase</keyword>
<evidence type="ECO:0000256" key="4">
    <source>
        <dbReference type="ARBA" id="ARBA00022679"/>
    </source>
</evidence>
<dbReference type="Pfam" id="PF02518">
    <property type="entry name" value="HATPase_c"/>
    <property type="match status" value="1"/>
</dbReference>
<comment type="catalytic activity">
    <reaction evidence="1">
        <text>ATP + protein L-histidine = ADP + protein N-phospho-L-histidine.</text>
        <dbReference type="EC" id="2.7.13.3"/>
    </reaction>
</comment>
<dbReference type="PROSITE" id="PS50109">
    <property type="entry name" value="HIS_KIN"/>
    <property type="match status" value="1"/>
</dbReference>
<dbReference type="Proteomes" id="UP000011575">
    <property type="component" value="Unassembled WGS sequence"/>
</dbReference>
<dbReference type="InterPro" id="IPR000700">
    <property type="entry name" value="PAS-assoc_C"/>
</dbReference>
<evidence type="ECO:0000256" key="2">
    <source>
        <dbReference type="ARBA" id="ARBA00012438"/>
    </source>
</evidence>
<dbReference type="PANTHER" id="PTHR43711">
    <property type="entry name" value="TWO-COMPONENT HISTIDINE KINASE"/>
    <property type="match status" value="1"/>
</dbReference>
<dbReference type="Gene3D" id="3.30.565.10">
    <property type="entry name" value="Histidine kinase-like ATPase, C-terminal domain"/>
    <property type="match status" value="1"/>
</dbReference>
<dbReference type="SMART" id="SM00091">
    <property type="entry name" value="PAS"/>
    <property type="match status" value="1"/>
</dbReference>
<dbReference type="Gene3D" id="3.30.450.20">
    <property type="entry name" value="PAS domain"/>
    <property type="match status" value="1"/>
</dbReference>
<gene>
    <name evidence="12" type="ORF">C461_05807</name>
</gene>